<sequence length="117" mass="12572">MKRFKSENLFWSSADVCDVTPAHLRAKEVPAAGIQCFFICTDYFTSQQFVDALRAGFREFATACPSRPGIGDVPADVSTVDTSKSRKVLEVAVSLAGGAIVDDAGRTLLRLEKAEGA</sequence>
<dbReference type="AlphaFoldDB" id="A0A8G1VZE8"/>
<name>A0A8G1VZE8_9EURO</name>
<gene>
    <name evidence="1" type="ORF">BO72DRAFT_458820</name>
</gene>
<evidence type="ECO:0000313" key="2">
    <source>
        <dbReference type="Proteomes" id="UP000249789"/>
    </source>
</evidence>
<organism evidence="1 2">
    <name type="scientific">Aspergillus fijiensis CBS 313.89</name>
    <dbReference type="NCBI Taxonomy" id="1448319"/>
    <lineage>
        <taxon>Eukaryota</taxon>
        <taxon>Fungi</taxon>
        <taxon>Dikarya</taxon>
        <taxon>Ascomycota</taxon>
        <taxon>Pezizomycotina</taxon>
        <taxon>Eurotiomycetes</taxon>
        <taxon>Eurotiomycetidae</taxon>
        <taxon>Eurotiales</taxon>
        <taxon>Aspergillaceae</taxon>
        <taxon>Aspergillus</taxon>
    </lineage>
</organism>
<evidence type="ECO:0000313" key="1">
    <source>
        <dbReference type="EMBL" id="RAK77251.1"/>
    </source>
</evidence>
<accession>A0A8G1VZE8</accession>
<proteinExistence type="predicted"/>
<reference evidence="1 2" key="1">
    <citation type="submission" date="2018-02" db="EMBL/GenBank/DDBJ databases">
        <title>The genomes of Aspergillus section Nigri reveals drivers in fungal speciation.</title>
        <authorList>
            <consortium name="DOE Joint Genome Institute"/>
            <person name="Vesth T.C."/>
            <person name="Nybo J."/>
            <person name="Theobald S."/>
            <person name="Brandl J."/>
            <person name="Frisvad J.C."/>
            <person name="Nielsen K.F."/>
            <person name="Lyhne E.K."/>
            <person name="Kogle M.E."/>
            <person name="Kuo A."/>
            <person name="Riley R."/>
            <person name="Clum A."/>
            <person name="Nolan M."/>
            <person name="Lipzen A."/>
            <person name="Salamov A."/>
            <person name="Henrissat B."/>
            <person name="Wiebenga A."/>
            <person name="De vries R.P."/>
            <person name="Grigoriev I.V."/>
            <person name="Mortensen U.H."/>
            <person name="Andersen M.R."/>
            <person name="Baker S.E."/>
        </authorList>
    </citation>
    <scope>NUCLEOTIDE SEQUENCE [LARGE SCALE GENOMIC DNA]</scope>
    <source>
        <strain evidence="1 2">CBS 313.89</strain>
    </source>
</reference>
<dbReference type="EMBL" id="KZ824643">
    <property type="protein sequence ID" value="RAK77251.1"/>
    <property type="molecule type" value="Genomic_DNA"/>
</dbReference>
<dbReference type="RefSeq" id="XP_040801261.1">
    <property type="nucleotide sequence ID" value="XM_040946396.1"/>
</dbReference>
<dbReference type="Gene3D" id="3.40.50.720">
    <property type="entry name" value="NAD(P)-binding Rossmann-like Domain"/>
    <property type="match status" value="1"/>
</dbReference>
<dbReference type="VEuPathDB" id="FungiDB:BO72DRAFT_458820"/>
<dbReference type="GeneID" id="63863729"/>
<protein>
    <submittedName>
        <fullName evidence="1">Uncharacterized protein</fullName>
    </submittedName>
</protein>
<keyword evidence="2" id="KW-1185">Reference proteome</keyword>
<dbReference type="Proteomes" id="UP000249789">
    <property type="component" value="Unassembled WGS sequence"/>
</dbReference>